<evidence type="ECO:0000313" key="5">
    <source>
        <dbReference type="Proteomes" id="UP000030143"/>
    </source>
</evidence>
<dbReference type="STRING" id="27334.A0A0A2K2F0"/>
<dbReference type="PANTHER" id="PTHR30575:SF0">
    <property type="entry name" value="XAA-ARG DIPEPTIDASE"/>
    <property type="match status" value="1"/>
</dbReference>
<dbReference type="InterPro" id="IPR011650">
    <property type="entry name" value="Peptidase_M20_dimer"/>
</dbReference>
<dbReference type="Gene3D" id="3.30.70.360">
    <property type="match status" value="1"/>
</dbReference>
<dbReference type="AlphaFoldDB" id="A0A0A2K2F0"/>
<evidence type="ECO:0000256" key="2">
    <source>
        <dbReference type="SAM" id="MobiDB-lite"/>
    </source>
</evidence>
<proteinExistence type="inferred from homology"/>
<keyword evidence="5" id="KW-1185">Reference proteome</keyword>
<dbReference type="NCBIfam" id="TIGR01891">
    <property type="entry name" value="amidohydrolases"/>
    <property type="match status" value="1"/>
</dbReference>
<sequence length="915" mass="100045">MRPLRELYPSPPQMPLGDDPYYSYQIPSPANNQRLAADTINGDADFPQFLRSIPTDEDHVFSTSLERASAARVIGVIDDLPGDEDFVDLWTSQLQHISNEDSAMQPVVGQCPDYSNGRADIHATMRARGLLDGSDAWNHNSILDLDSASAHFKEGTKMLMEIITSGAAGDYPIIISAFYFMYLYLTRRVYMDRLEIERLSCTAIDYIEKCSFDGLGNILSPKRHSAPSDTLECRDLSAPTTEQRCNSSMAARLIIWLYSEDSFIGFHGCGGDLSKRLSKNPGRLDRLRQISSDALSLNWGEDYPADEVLVDINHFHPIDMLIDMITLHHEIIERNNAYMEMSFTEASNKLDSEFSILEIKYASVFRLAASTPNENSEIWLNSGISIIIFHALQICWARCTGSSFGSRASPPTERALASLLTLAQRICSRSSPPKFERFHWALFIAGIETNDLLHREWILGKIAGVRLNMAITKVLAAKDRSGTISMATIRKLLSVREPVAVQKHNSNSYDTAKAAILKNIDDLDTDLQAINHKIHANPELCFEEFQAHNNLADLLESHNFTVTRHAYGIPTAFCAEFGHGGRVLTLCAEYDALPGIGHACGHNLIAVSSVASFFGIAAALAVSSIPGRVRLLGTPAEECGGGKIKLINSGAFNDVDASMMLHPVGKGAIPTGTTGLAYGTCLTGQVWNVEFTGKAAHAGTAPWEGINALDAAALAYSAVGLLRQQMRPANRIGLVIKDGGKKSNITTPHSTVECSIRTQTLKEAKSIKTRVENCFRGAALATGCEVTFKSAMDVYADLRSNETLCTEFTSAMSEFGVLYHNDITNKTAASFSTDMGNVSHVVPTFHGLFAIAAENGEANHTPEFTRIAISDEAYGSAIIAAKGMAITGWKFLADDILAKSVLSDFENDVSTRERE</sequence>
<evidence type="ECO:0000313" key="4">
    <source>
        <dbReference type="EMBL" id="KGO61226.1"/>
    </source>
</evidence>
<dbReference type="RefSeq" id="XP_016602109.1">
    <property type="nucleotide sequence ID" value="XM_016745350.1"/>
</dbReference>
<organism evidence="4 5">
    <name type="scientific">Penicillium expansum</name>
    <name type="common">Blue mold rot fungus</name>
    <dbReference type="NCBI Taxonomy" id="27334"/>
    <lineage>
        <taxon>Eukaryota</taxon>
        <taxon>Fungi</taxon>
        <taxon>Dikarya</taxon>
        <taxon>Ascomycota</taxon>
        <taxon>Pezizomycotina</taxon>
        <taxon>Eurotiomycetes</taxon>
        <taxon>Eurotiomycetidae</taxon>
        <taxon>Eurotiales</taxon>
        <taxon>Aspergillaceae</taxon>
        <taxon>Penicillium</taxon>
    </lineage>
</organism>
<evidence type="ECO:0000256" key="1">
    <source>
        <dbReference type="ARBA" id="ARBA00006247"/>
    </source>
</evidence>
<dbReference type="InterPro" id="IPR002933">
    <property type="entry name" value="Peptidase_M20"/>
</dbReference>
<dbReference type="SUPFAM" id="SSF53187">
    <property type="entry name" value="Zn-dependent exopeptidases"/>
    <property type="match status" value="1"/>
</dbReference>
<dbReference type="SUPFAM" id="SSF55031">
    <property type="entry name" value="Bacterial exopeptidase dimerisation domain"/>
    <property type="match status" value="1"/>
</dbReference>
<dbReference type="FunFam" id="3.30.70.360:FF:000004">
    <property type="entry name" value="Peptidase M20 domain-containing protein 2"/>
    <property type="match status" value="1"/>
</dbReference>
<evidence type="ECO:0000259" key="3">
    <source>
        <dbReference type="Pfam" id="PF07687"/>
    </source>
</evidence>
<accession>A0A0A2K2F0</accession>
<comment type="similarity">
    <text evidence="1">Belongs to the peptidase M20A family.</text>
</comment>
<dbReference type="EMBL" id="JQFZ01000049">
    <property type="protein sequence ID" value="KGO61226.1"/>
    <property type="molecule type" value="Genomic_DNA"/>
</dbReference>
<dbReference type="PANTHER" id="PTHR30575">
    <property type="entry name" value="PEPTIDASE M20"/>
    <property type="match status" value="1"/>
</dbReference>
<dbReference type="InterPro" id="IPR052030">
    <property type="entry name" value="Peptidase_M20/M20A_hydrolases"/>
</dbReference>
<dbReference type="Proteomes" id="UP000030143">
    <property type="component" value="Unassembled WGS sequence"/>
</dbReference>
<dbReference type="VEuPathDB" id="FungiDB:PEXP_032540"/>
<dbReference type="HOGENOM" id="CLU_014599_0_0_1"/>
<feature type="domain" description="Peptidase M20 dimerisation" evidence="3">
    <location>
        <begin position="687"/>
        <end position="777"/>
    </location>
</feature>
<comment type="caution">
    <text evidence="4">The sequence shown here is derived from an EMBL/GenBank/DDBJ whole genome shotgun (WGS) entry which is preliminary data.</text>
</comment>
<reference evidence="4 5" key="1">
    <citation type="journal article" date="2015" name="Mol. Plant Microbe Interact.">
        <title>Genome, transcriptome, and functional analyses of Penicillium expansum provide new insights into secondary metabolism and pathogenicity.</title>
        <authorList>
            <person name="Ballester A.R."/>
            <person name="Marcet-Houben M."/>
            <person name="Levin E."/>
            <person name="Sela N."/>
            <person name="Selma-Lazaro C."/>
            <person name="Carmona L."/>
            <person name="Wisniewski M."/>
            <person name="Droby S."/>
            <person name="Gonzalez-Candelas L."/>
            <person name="Gabaldon T."/>
        </authorList>
    </citation>
    <scope>NUCLEOTIDE SEQUENCE [LARGE SCALE GENOMIC DNA]</scope>
    <source>
        <strain evidence="4 5">MD-8</strain>
    </source>
</reference>
<dbReference type="GeneID" id="27680770"/>
<dbReference type="Pfam" id="PF01546">
    <property type="entry name" value="Peptidase_M20"/>
    <property type="match status" value="1"/>
</dbReference>
<dbReference type="Gene3D" id="3.40.630.10">
    <property type="entry name" value="Zn peptidases"/>
    <property type="match status" value="1"/>
</dbReference>
<protein>
    <submittedName>
        <fullName evidence="4">Amidohydrolase</fullName>
    </submittedName>
</protein>
<keyword evidence="4" id="KW-0378">Hydrolase</keyword>
<dbReference type="CDD" id="cd05672">
    <property type="entry name" value="M20_ACY1L2-like"/>
    <property type="match status" value="1"/>
</dbReference>
<dbReference type="InterPro" id="IPR036264">
    <property type="entry name" value="Bact_exopeptidase_dim_dom"/>
</dbReference>
<dbReference type="Pfam" id="PF07687">
    <property type="entry name" value="M20_dimer"/>
    <property type="match status" value="1"/>
</dbReference>
<gene>
    <name evidence="4" type="ORF">PEX2_080800</name>
</gene>
<dbReference type="InterPro" id="IPR017439">
    <property type="entry name" value="Amidohydrolase"/>
</dbReference>
<name>A0A0A2K2F0_PENEN</name>
<dbReference type="GO" id="GO:0016805">
    <property type="term" value="F:dipeptidase activity"/>
    <property type="evidence" value="ECO:0007669"/>
    <property type="project" value="TreeGrafter"/>
</dbReference>
<feature type="region of interest" description="Disordered" evidence="2">
    <location>
        <begin position="1"/>
        <end position="20"/>
    </location>
</feature>